<dbReference type="SUPFAM" id="SSF52218">
    <property type="entry name" value="Flavoproteins"/>
    <property type="match status" value="1"/>
</dbReference>
<dbReference type="PANTHER" id="PTHR43687:SF1">
    <property type="entry name" value="FERREDOXIN III"/>
    <property type="match status" value="1"/>
</dbReference>
<dbReference type="PROSITE" id="PS00198">
    <property type="entry name" value="4FE4S_FER_1"/>
    <property type="match status" value="1"/>
</dbReference>
<dbReference type="PROSITE" id="PS50902">
    <property type="entry name" value="FLAVODOXIN_LIKE"/>
    <property type="match status" value="1"/>
</dbReference>
<dbReference type="InterPro" id="IPR008254">
    <property type="entry name" value="Flavodoxin/NO_synth"/>
</dbReference>
<keyword evidence="10" id="KW-1185">Reference proteome</keyword>
<keyword evidence="2" id="KW-0285">Flavoprotein</keyword>
<organism evidence="9 10">
    <name type="scientific">Pseudaeromonas paramecii</name>
    <dbReference type="NCBI Taxonomy" id="2138166"/>
    <lineage>
        <taxon>Bacteria</taxon>
        <taxon>Pseudomonadati</taxon>
        <taxon>Pseudomonadota</taxon>
        <taxon>Gammaproteobacteria</taxon>
        <taxon>Aeromonadales</taxon>
        <taxon>Aeromonadaceae</taxon>
        <taxon>Pseudaeromonas</taxon>
    </lineage>
</organism>
<dbReference type="PANTHER" id="PTHR43687">
    <property type="entry name" value="ADENYLYLSULFATE REDUCTASE, BETA SUBUNIT"/>
    <property type="match status" value="1"/>
</dbReference>
<keyword evidence="1" id="KW-0004">4Fe-4S</keyword>
<dbReference type="InterPro" id="IPR017896">
    <property type="entry name" value="4Fe4S_Fe-S-bd"/>
</dbReference>
<dbReference type="Proteomes" id="UP001501321">
    <property type="component" value="Unassembled WGS sequence"/>
</dbReference>
<dbReference type="InterPro" id="IPR017900">
    <property type="entry name" value="4Fe4S_Fe_S_CS"/>
</dbReference>
<evidence type="ECO:0000256" key="2">
    <source>
        <dbReference type="ARBA" id="ARBA00022630"/>
    </source>
</evidence>
<sequence length="257" mass="27175">MDAISLLYFSPTRTTQRILDAIGEGLGAARCNTQDLTFAPLAPPLPAGQLLLVGVPVYGGRIPEIVYERLADLDGQGMPTVAVVLYGNRAYEDALRELADLLSAKGCQLVAAGAFIGEHSYSTAAHPTAAHRPDAADLAQARDFGRQLAQRWQSGQLATPTLPGQYPYKERKPASGIVPQTDGDRCLRCLACVAVCPTGAISADEPGQTDSTLCIGCAACIKACDLGARAYQDPAMQALSARLSSNCQARLEPELFI</sequence>
<dbReference type="RefSeq" id="WP_345013554.1">
    <property type="nucleotide sequence ID" value="NZ_BAABFC010000017.1"/>
</dbReference>
<dbReference type="SUPFAM" id="SSF54862">
    <property type="entry name" value="4Fe-4S ferredoxins"/>
    <property type="match status" value="1"/>
</dbReference>
<keyword evidence="4" id="KW-0479">Metal-binding</keyword>
<dbReference type="Gene3D" id="3.30.70.20">
    <property type="match status" value="1"/>
</dbReference>
<dbReference type="InterPro" id="IPR029039">
    <property type="entry name" value="Flavoprotein-like_sf"/>
</dbReference>
<reference evidence="10" key="1">
    <citation type="journal article" date="2019" name="Int. J. Syst. Evol. Microbiol.">
        <title>The Global Catalogue of Microorganisms (GCM) 10K type strain sequencing project: providing services to taxonomists for standard genome sequencing and annotation.</title>
        <authorList>
            <consortium name="The Broad Institute Genomics Platform"/>
            <consortium name="The Broad Institute Genome Sequencing Center for Infectious Disease"/>
            <person name="Wu L."/>
            <person name="Ma J."/>
        </authorList>
    </citation>
    <scope>NUCLEOTIDE SEQUENCE [LARGE SCALE GENOMIC DNA]</scope>
    <source>
        <strain evidence="10">JCM 32226</strain>
    </source>
</reference>
<dbReference type="InterPro" id="IPR050572">
    <property type="entry name" value="Fe-S_Ferredoxin"/>
</dbReference>
<evidence type="ECO:0000259" key="8">
    <source>
        <dbReference type="PROSITE" id="PS51379"/>
    </source>
</evidence>
<evidence type="ECO:0000256" key="5">
    <source>
        <dbReference type="ARBA" id="ARBA00023004"/>
    </source>
</evidence>
<keyword evidence="5" id="KW-0408">Iron</keyword>
<accession>A0ABP8QF48</accession>
<keyword evidence="3" id="KW-0288">FMN</keyword>
<dbReference type="Gene3D" id="3.40.50.360">
    <property type="match status" value="1"/>
</dbReference>
<proteinExistence type="predicted"/>
<evidence type="ECO:0000259" key="7">
    <source>
        <dbReference type="PROSITE" id="PS50902"/>
    </source>
</evidence>
<dbReference type="EMBL" id="BAABFC010000017">
    <property type="protein sequence ID" value="GAA4501490.1"/>
    <property type="molecule type" value="Genomic_DNA"/>
</dbReference>
<keyword evidence="6" id="KW-0411">Iron-sulfur</keyword>
<feature type="domain" description="4Fe-4S ferredoxin-type" evidence="8">
    <location>
        <begin position="210"/>
        <end position="234"/>
    </location>
</feature>
<name>A0ABP8QF48_9GAMM</name>
<dbReference type="PROSITE" id="PS51379">
    <property type="entry name" value="4FE4S_FER_2"/>
    <property type="match status" value="2"/>
</dbReference>
<evidence type="ECO:0000256" key="3">
    <source>
        <dbReference type="ARBA" id="ARBA00022643"/>
    </source>
</evidence>
<feature type="domain" description="Flavodoxin-like" evidence="7">
    <location>
        <begin position="4"/>
        <end position="149"/>
    </location>
</feature>
<evidence type="ECO:0000256" key="4">
    <source>
        <dbReference type="ARBA" id="ARBA00022723"/>
    </source>
</evidence>
<dbReference type="Pfam" id="PF00037">
    <property type="entry name" value="Fer4"/>
    <property type="match status" value="1"/>
</dbReference>
<feature type="domain" description="4Fe-4S ferredoxin-type" evidence="8">
    <location>
        <begin position="177"/>
        <end position="206"/>
    </location>
</feature>
<comment type="caution">
    <text evidence="9">The sequence shown here is derived from an EMBL/GenBank/DDBJ whole genome shotgun (WGS) entry which is preliminary data.</text>
</comment>
<evidence type="ECO:0000256" key="6">
    <source>
        <dbReference type="ARBA" id="ARBA00023014"/>
    </source>
</evidence>
<evidence type="ECO:0000313" key="9">
    <source>
        <dbReference type="EMBL" id="GAA4501490.1"/>
    </source>
</evidence>
<gene>
    <name evidence="9" type="ORF">GCM10023095_24730</name>
</gene>
<protein>
    <submittedName>
        <fullName evidence="9">4Fe-4S binding protein</fullName>
    </submittedName>
</protein>
<evidence type="ECO:0000313" key="10">
    <source>
        <dbReference type="Proteomes" id="UP001501321"/>
    </source>
</evidence>
<evidence type="ECO:0000256" key="1">
    <source>
        <dbReference type="ARBA" id="ARBA00022485"/>
    </source>
</evidence>